<gene>
    <name evidence="2" type="ORF">GCM10022254_41120</name>
</gene>
<evidence type="ECO:0000313" key="2">
    <source>
        <dbReference type="EMBL" id="GAA4234965.1"/>
    </source>
</evidence>
<reference evidence="3" key="1">
    <citation type="journal article" date="2019" name="Int. J. Syst. Evol. Microbiol.">
        <title>The Global Catalogue of Microorganisms (GCM) 10K type strain sequencing project: providing services to taxonomists for standard genome sequencing and annotation.</title>
        <authorList>
            <consortium name="The Broad Institute Genomics Platform"/>
            <consortium name="The Broad Institute Genome Sequencing Center for Infectious Disease"/>
            <person name="Wu L."/>
            <person name="Ma J."/>
        </authorList>
    </citation>
    <scope>NUCLEOTIDE SEQUENCE [LARGE SCALE GENOMIC DNA]</scope>
    <source>
        <strain evidence="3">JCM 17440</strain>
    </source>
</reference>
<feature type="region of interest" description="Disordered" evidence="1">
    <location>
        <begin position="1"/>
        <end position="67"/>
    </location>
</feature>
<sequence>MGHNKINNILNSPTPAADPSPTPAPSATPPAPSGTPSGGGTPSPSPGAAPPTSPPGAKGSGEVHFHPESLKKLGDAIEKDVGAILKNARYKLNVKPRDAQPDAFTTFGFSCAMAYTEVIEFADQDLINKEKLLMDFNDRLHKAAMNQDEADRKSTLSGGQ</sequence>
<proteinExistence type="predicted"/>
<dbReference type="RefSeq" id="WP_344898981.1">
    <property type="nucleotide sequence ID" value="NZ_BAABAS010000011.1"/>
</dbReference>
<feature type="compositionally biased region" description="Pro residues" evidence="1">
    <location>
        <begin position="16"/>
        <end position="33"/>
    </location>
</feature>
<evidence type="ECO:0000313" key="3">
    <source>
        <dbReference type="Proteomes" id="UP001501710"/>
    </source>
</evidence>
<comment type="caution">
    <text evidence="2">The sequence shown here is derived from an EMBL/GenBank/DDBJ whole genome shotgun (WGS) entry which is preliminary data.</text>
</comment>
<dbReference type="EMBL" id="BAABAS010000011">
    <property type="protein sequence ID" value="GAA4234965.1"/>
    <property type="molecule type" value="Genomic_DNA"/>
</dbReference>
<feature type="compositionally biased region" description="Polar residues" evidence="1">
    <location>
        <begin position="1"/>
        <end position="11"/>
    </location>
</feature>
<keyword evidence="3" id="KW-1185">Reference proteome</keyword>
<protein>
    <submittedName>
        <fullName evidence="2">Uncharacterized protein</fullName>
    </submittedName>
</protein>
<name>A0ABP8C792_9ACTN</name>
<feature type="compositionally biased region" description="Pro residues" evidence="1">
    <location>
        <begin position="43"/>
        <end position="54"/>
    </location>
</feature>
<dbReference type="Proteomes" id="UP001501710">
    <property type="component" value="Unassembled WGS sequence"/>
</dbReference>
<evidence type="ECO:0000256" key="1">
    <source>
        <dbReference type="SAM" id="MobiDB-lite"/>
    </source>
</evidence>
<accession>A0ABP8C792</accession>
<organism evidence="2 3">
    <name type="scientific">Actinomadura meridiana</name>
    <dbReference type="NCBI Taxonomy" id="559626"/>
    <lineage>
        <taxon>Bacteria</taxon>
        <taxon>Bacillati</taxon>
        <taxon>Actinomycetota</taxon>
        <taxon>Actinomycetes</taxon>
        <taxon>Streptosporangiales</taxon>
        <taxon>Thermomonosporaceae</taxon>
        <taxon>Actinomadura</taxon>
    </lineage>
</organism>